<protein>
    <submittedName>
        <fullName evidence="2">Uncharacterized protein</fullName>
    </submittedName>
</protein>
<feature type="region of interest" description="Disordered" evidence="1">
    <location>
        <begin position="236"/>
        <end position="275"/>
    </location>
</feature>
<sequence length="297" mass="31042">MSHPRCIEFPVLPWMGSTSVQCYCGTSKAKRRGSCSGQSFSECLLGSRAPDATTDQRPNRAAQPGGGTSESQSSIGFTARGKWIAINGPRGAGHVSSSTVAAGDGSSPRNRRTRSNGIGGLIGGAGKCSAPDDLLRARGDRKEHDRQATSTDPCRRPEPALASTHPQTTPIKTVPSCSPSDIRRRNDAAAMEPGMGAGAGISGTAFDGWLPESISTCGPVDLYRRVGLQQQGLSGEAGSWAANQSAPGSPPSSALMVGPPELDPPSAALQARSHPLDRRDRILYRNTMFTPYLAGQT</sequence>
<evidence type="ECO:0000256" key="1">
    <source>
        <dbReference type="SAM" id="MobiDB-lite"/>
    </source>
</evidence>
<dbReference type="AlphaFoldDB" id="A0A653EUX6"/>
<organism evidence="2">
    <name type="scientific">Mycobacterium kansasii</name>
    <dbReference type="NCBI Taxonomy" id="1768"/>
    <lineage>
        <taxon>Bacteria</taxon>
        <taxon>Bacillati</taxon>
        <taxon>Actinomycetota</taxon>
        <taxon>Actinomycetes</taxon>
        <taxon>Mycobacteriales</taxon>
        <taxon>Mycobacteriaceae</taxon>
        <taxon>Mycobacterium</taxon>
    </lineage>
</organism>
<dbReference type="EMBL" id="LR589292">
    <property type="protein sequence ID" value="VTP00731.1"/>
    <property type="molecule type" value="Genomic_DNA"/>
</dbReference>
<feature type="region of interest" description="Disordered" evidence="1">
    <location>
        <begin position="88"/>
        <end position="182"/>
    </location>
</feature>
<feature type="region of interest" description="Disordered" evidence="1">
    <location>
        <begin position="48"/>
        <end position="75"/>
    </location>
</feature>
<reference evidence="2" key="1">
    <citation type="submission" date="2019-05" db="EMBL/GenBank/DDBJ databases">
        <authorList>
            <person name="Naeem R."/>
            <person name="Antony C."/>
            <person name="Guan Q."/>
        </authorList>
    </citation>
    <scope>NUCLEOTIDE SEQUENCE</scope>
    <source>
        <strain evidence="2">3</strain>
    </source>
</reference>
<accession>A0A653EUX6</accession>
<evidence type="ECO:0000313" key="2">
    <source>
        <dbReference type="EMBL" id="VTP00731.1"/>
    </source>
</evidence>
<feature type="compositionally biased region" description="Gly residues" evidence="1">
    <location>
        <begin position="117"/>
        <end position="126"/>
    </location>
</feature>
<feature type="compositionally biased region" description="Basic and acidic residues" evidence="1">
    <location>
        <begin position="133"/>
        <end position="158"/>
    </location>
</feature>
<name>A0A653EUX6_MYCKA</name>
<feature type="compositionally biased region" description="Polar residues" evidence="1">
    <location>
        <begin position="164"/>
        <end position="179"/>
    </location>
</feature>
<gene>
    <name evidence="2" type="ORF">BIN_B_02578</name>
</gene>
<proteinExistence type="predicted"/>